<protein>
    <submittedName>
        <fullName evidence="2">Uncharacterized protein</fullName>
    </submittedName>
</protein>
<evidence type="ECO:0000256" key="1">
    <source>
        <dbReference type="SAM" id="Phobius"/>
    </source>
</evidence>
<organism evidence="2 3">
    <name type="scientific">Podila minutissima</name>
    <dbReference type="NCBI Taxonomy" id="64525"/>
    <lineage>
        <taxon>Eukaryota</taxon>
        <taxon>Fungi</taxon>
        <taxon>Fungi incertae sedis</taxon>
        <taxon>Mucoromycota</taxon>
        <taxon>Mortierellomycotina</taxon>
        <taxon>Mortierellomycetes</taxon>
        <taxon>Mortierellales</taxon>
        <taxon>Mortierellaceae</taxon>
        <taxon>Podila</taxon>
    </lineage>
</organism>
<gene>
    <name evidence="2" type="ORF">BG006_001859</name>
</gene>
<name>A0A9P5VH10_9FUNG</name>
<feature type="transmembrane region" description="Helical" evidence="1">
    <location>
        <begin position="81"/>
        <end position="100"/>
    </location>
</feature>
<feature type="non-terminal residue" evidence="2">
    <location>
        <position position="173"/>
    </location>
</feature>
<keyword evidence="1" id="KW-0812">Transmembrane</keyword>
<proteinExistence type="predicted"/>
<keyword evidence="3" id="KW-1185">Reference proteome</keyword>
<accession>A0A9P5VH10</accession>
<keyword evidence="1" id="KW-0472">Membrane</keyword>
<dbReference type="Proteomes" id="UP000696485">
    <property type="component" value="Unassembled WGS sequence"/>
</dbReference>
<comment type="caution">
    <text evidence="2">The sequence shown here is derived from an EMBL/GenBank/DDBJ whole genome shotgun (WGS) entry which is preliminary data.</text>
</comment>
<feature type="transmembrane region" description="Helical" evidence="1">
    <location>
        <begin position="137"/>
        <end position="155"/>
    </location>
</feature>
<evidence type="ECO:0000313" key="2">
    <source>
        <dbReference type="EMBL" id="KAF9322990.1"/>
    </source>
</evidence>
<keyword evidence="1" id="KW-1133">Transmembrane helix</keyword>
<sequence>MNQPIFEGALPILSNILGNNTVAGLLAVFNLALNTITSATESVHDADHNDHFRRSQTYFSSSSATNHNQNTQDSSAFQSQVFSYLATAFASLNGMFASITDSDTPLTTYIAVALLSYLVFRIVYGFICWIVRSVINLIKVSIMITALTTLLWFIFTVTTVGDDDVIGGGEGAT</sequence>
<feature type="transmembrane region" description="Helical" evidence="1">
    <location>
        <begin position="106"/>
        <end position="130"/>
    </location>
</feature>
<evidence type="ECO:0000313" key="3">
    <source>
        <dbReference type="Proteomes" id="UP000696485"/>
    </source>
</evidence>
<dbReference type="EMBL" id="JAAAUY010001398">
    <property type="protein sequence ID" value="KAF9322990.1"/>
    <property type="molecule type" value="Genomic_DNA"/>
</dbReference>
<dbReference type="AlphaFoldDB" id="A0A9P5VH10"/>
<reference evidence="2" key="1">
    <citation type="journal article" date="2020" name="Fungal Divers.">
        <title>Resolving the Mortierellaceae phylogeny through synthesis of multi-gene phylogenetics and phylogenomics.</title>
        <authorList>
            <person name="Vandepol N."/>
            <person name="Liber J."/>
            <person name="Desiro A."/>
            <person name="Na H."/>
            <person name="Kennedy M."/>
            <person name="Barry K."/>
            <person name="Grigoriev I.V."/>
            <person name="Miller A.N."/>
            <person name="O'Donnell K."/>
            <person name="Stajich J.E."/>
            <person name="Bonito G."/>
        </authorList>
    </citation>
    <scope>NUCLEOTIDE SEQUENCE</scope>
    <source>
        <strain evidence="2">NVP1</strain>
    </source>
</reference>